<proteinExistence type="predicted"/>
<dbReference type="Gene3D" id="3.30.70.330">
    <property type="match status" value="1"/>
</dbReference>
<feature type="compositionally biased region" description="Low complexity" evidence="1">
    <location>
        <begin position="89"/>
        <end position="101"/>
    </location>
</feature>
<reference evidence="3 4" key="1">
    <citation type="journal article" date="2023" name="Elife">
        <title>Identification of key yeast species and microbe-microbe interactions impacting larval growth of Drosophila in the wild.</title>
        <authorList>
            <person name="Mure A."/>
            <person name="Sugiura Y."/>
            <person name="Maeda R."/>
            <person name="Honda K."/>
            <person name="Sakurai N."/>
            <person name="Takahashi Y."/>
            <person name="Watada M."/>
            <person name="Katoh T."/>
            <person name="Gotoh A."/>
            <person name="Gotoh Y."/>
            <person name="Taniguchi I."/>
            <person name="Nakamura K."/>
            <person name="Hayashi T."/>
            <person name="Katayama T."/>
            <person name="Uemura T."/>
            <person name="Hattori Y."/>
        </authorList>
    </citation>
    <scope>NUCLEOTIDE SEQUENCE [LARGE SCALE GENOMIC DNA]</scope>
    <source>
        <strain evidence="3 4">PK-24</strain>
    </source>
</reference>
<feature type="domain" description="RRM Nup35-type" evidence="2">
    <location>
        <begin position="269"/>
        <end position="412"/>
    </location>
</feature>
<feature type="compositionally biased region" description="Low complexity" evidence="1">
    <location>
        <begin position="333"/>
        <end position="360"/>
    </location>
</feature>
<dbReference type="EMBL" id="BTGB01000005">
    <property type="protein sequence ID" value="GMM47082.1"/>
    <property type="molecule type" value="Genomic_DNA"/>
</dbReference>
<evidence type="ECO:0000259" key="2">
    <source>
        <dbReference type="Pfam" id="PF05172"/>
    </source>
</evidence>
<dbReference type="InterPro" id="IPR007846">
    <property type="entry name" value="RRM_NUP35_dom"/>
</dbReference>
<accession>A0AAV5R7T4</accession>
<sequence length="524" mass="59324">MFSTLNKQPFGQQQPQTQQQQTQKQPFLSSNTLISQPFQQQQQQQQQQLQQQTQSGSLFINTSNISVVEESRFAKYQLNDSSNNQNGQSATSSGTSINESSSSKHKIPSRLIKRTNKVNNKNEDDKPSIPILPFKQSTHVQEDTFNEDFGYLYKYDKPPTKSLFDPSNLNDETTTSEILMGDSVFKNMTENPLNFQNVFKRPENKFKPEIDSITQLNNINLPWSSDGNYYEDNKDENINSFKPQISQNKSSYRNSPSPSFIMKEKLYYSIIVYGFDDSNFPLLVEHFSKFGKIMEDLTISDGNYHYGSLGNLVAHDKLVDPNDNKINDEDNNTKNTSKSSRNLKQSFNNHNNNSNINKNLNKNNSNFFPIFMGQGWVKLTYDNTNSAIRALAENLTNDGTGNILGVIPYSKEDLEILINDKISNDLDIGNGLQGLSNDLDINTVIADNEIGRYLLSQRESKLNNESSQLSNFNNNNNNSNGSKQLNGSGNIRNGSNLILRNQKEKDAKSIWNKGMGFMFGTGEI</sequence>
<feature type="region of interest" description="Disordered" evidence="1">
    <location>
        <begin position="320"/>
        <end position="360"/>
    </location>
</feature>
<organism evidence="3 4">
    <name type="scientific">Pichia kluyveri</name>
    <name type="common">Yeast</name>
    <dbReference type="NCBI Taxonomy" id="36015"/>
    <lineage>
        <taxon>Eukaryota</taxon>
        <taxon>Fungi</taxon>
        <taxon>Dikarya</taxon>
        <taxon>Ascomycota</taxon>
        <taxon>Saccharomycotina</taxon>
        <taxon>Pichiomycetes</taxon>
        <taxon>Pichiales</taxon>
        <taxon>Pichiaceae</taxon>
        <taxon>Pichia</taxon>
    </lineage>
</organism>
<gene>
    <name evidence="3" type="ORF">DAPK24_036570</name>
</gene>
<feature type="region of interest" description="Disordered" evidence="1">
    <location>
        <begin position="465"/>
        <end position="489"/>
    </location>
</feature>
<dbReference type="Proteomes" id="UP001378960">
    <property type="component" value="Unassembled WGS sequence"/>
</dbReference>
<evidence type="ECO:0000313" key="3">
    <source>
        <dbReference type="EMBL" id="GMM47082.1"/>
    </source>
</evidence>
<feature type="region of interest" description="Disordered" evidence="1">
    <location>
        <begin position="1"/>
        <end position="27"/>
    </location>
</feature>
<feature type="compositionally biased region" description="Polar residues" evidence="1">
    <location>
        <begin position="79"/>
        <end position="88"/>
    </location>
</feature>
<dbReference type="AlphaFoldDB" id="A0AAV5R7T4"/>
<keyword evidence="4" id="KW-1185">Reference proteome</keyword>
<dbReference type="Pfam" id="PF05172">
    <property type="entry name" value="RRM_Nup35"/>
    <property type="match status" value="1"/>
</dbReference>
<evidence type="ECO:0000313" key="4">
    <source>
        <dbReference type="Proteomes" id="UP001378960"/>
    </source>
</evidence>
<dbReference type="InterPro" id="IPR012677">
    <property type="entry name" value="Nucleotide-bd_a/b_plait_sf"/>
</dbReference>
<feature type="compositionally biased region" description="Basic residues" evidence="1">
    <location>
        <begin position="103"/>
        <end position="116"/>
    </location>
</feature>
<feature type="region of interest" description="Disordered" evidence="1">
    <location>
        <begin position="79"/>
        <end position="131"/>
    </location>
</feature>
<feature type="compositionally biased region" description="Low complexity" evidence="1">
    <location>
        <begin position="7"/>
        <end position="27"/>
    </location>
</feature>
<protein>
    <submittedName>
        <fullName evidence="3">FG-nucleoporin</fullName>
    </submittedName>
</protein>
<comment type="caution">
    <text evidence="3">The sequence shown here is derived from an EMBL/GenBank/DDBJ whole genome shotgun (WGS) entry which is preliminary data.</text>
</comment>
<evidence type="ECO:0000256" key="1">
    <source>
        <dbReference type="SAM" id="MobiDB-lite"/>
    </source>
</evidence>
<feature type="compositionally biased region" description="Basic and acidic residues" evidence="1">
    <location>
        <begin position="320"/>
        <end position="332"/>
    </location>
</feature>
<name>A0AAV5R7T4_PICKL</name>